<feature type="compositionally biased region" description="Polar residues" evidence="4">
    <location>
        <begin position="16"/>
        <end position="25"/>
    </location>
</feature>
<dbReference type="InterPro" id="IPR039579">
    <property type="entry name" value="AVPI1"/>
</dbReference>
<keyword evidence="7" id="KW-1185">Reference proteome</keyword>
<reference evidence="6" key="1">
    <citation type="submission" date="2022-03" db="EMBL/GenBank/DDBJ databases">
        <authorList>
            <person name="Alioto T."/>
            <person name="Alioto T."/>
            <person name="Gomez Garrido J."/>
        </authorList>
    </citation>
    <scope>NUCLEOTIDE SEQUENCE</scope>
</reference>
<dbReference type="Proteomes" id="UP001295444">
    <property type="component" value="Chromosome 11"/>
</dbReference>
<organism evidence="6 7">
    <name type="scientific">Pelobates cultripes</name>
    <name type="common">Western spadefoot toad</name>
    <dbReference type="NCBI Taxonomy" id="61616"/>
    <lineage>
        <taxon>Eukaryota</taxon>
        <taxon>Metazoa</taxon>
        <taxon>Chordata</taxon>
        <taxon>Craniata</taxon>
        <taxon>Vertebrata</taxon>
        <taxon>Euteleostomi</taxon>
        <taxon>Amphibia</taxon>
        <taxon>Batrachia</taxon>
        <taxon>Anura</taxon>
        <taxon>Pelobatoidea</taxon>
        <taxon>Pelobatidae</taxon>
        <taxon>Pelobates</taxon>
    </lineage>
</organism>
<evidence type="ECO:0000256" key="4">
    <source>
        <dbReference type="SAM" id="MobiDB-lite"/>
    </source>
</evidence>
<sequence>MRSCCSLRTGIRAGARTSTAHSDVNGQRAARPRVPPTPSRPRPLSRLIGPGAPLTSPFRTLTRPGRRAERAPSWEESAGSMGMRLCAWHDRQRHGQPETLSQPAGTEQGSREALIPVQSQCCHSDCMKSSMGTPASVISSPSAPWQTPEPRARKKASANIFKDIDLVQIQTLFRTSGDDCAEERARIICNYAGDRRIADALTKLRRKKSSKRFHQPAPKLSNDRIGTLSVQHFSKLCINETGHRGNTSTEEDSDQPAAAEDANETSGNKKSAMTSRNPKNLRNQPQRRISDYLHQIKR</sequence>
<protein>
    <recommendedName>
        <fullName evidence="2">Arginine vasopressin-induced protein 1</fullName>
    </recommendedName>
</protein>
<name>A0AAD1TH71_PELCU</name>
<feature type="region of interest" description="Disordered" evidence="4">
    <location>
        <begin position="1"/>
        <end position="76"/>
    </location>
</feature>
<evidence type="ECO:0000256" key="1">
    <source>
        <dbReference type="ARBA" id="ARBA00002403"/>
    </source>
</evidence>
<dbReference type="AlphaFoldDB" id="A0AAD1TH71"/>
<gene>
    <name evidence="6" type="ORF">PECUL_23A027695</name>
</gene>
<comment type="function">
    <text evidence="1">May be involved in MAP kinase activation, epithelial sodium channel (ENaC) down-regulation and cell cycling.</text>
</comment>
<evidence type="ECO:0000256" key="2">
    <source>
        <dbReference type="ARBA" id="ARBA00020697"/>
    </source>
</evidence>
<dbReference type="PANTHER" id="PTHR14350">
    <property type="entry name" value="ARGININE VASOPRESSIN-INDUCED PROTEIN 1"/>
    <property type="match status" value="1"/>
</dbReference>
<dbReference type="EMBL" id="OW240922">
    <property type="protein sequence ID" value="CAH2323011.1"/>
    <property type="molecule type" value="Genomic_DNA"/>
</dbReference>
<feature type="domain" description="Arginine vasopressin-induced protein 1/transcriptional and immune response regulator" evidence="5">
    <location>
        <begin position="131"/>
        <end position="205"/>
    </location>
</feature>
<evidence type="ECO:0000256" key="3">
    <source>
        <dbReference type="ARBA" id="ARBA00023306"/>
    </source>
</evidence>
<accession>A0AAD1TH71</accession>
<keyword evidence="3" id="KW-0131">Cell cycle</keyword>
<evidence type="ECO:0000259" key="5">
    <source>
        <dbReference type="Pfam" id="PF15063"/>
    </source>
</evidence>
<dbReference type="InterPro" id="IPR020282">
    <property type="entry name" value="Avpi1/C8orf4_dom"/>
</dbReference>
<evidence type="ECO:0000313" key="7">
    <source>
        <dbReference type="Proteomes" id="UP001295444"/>
    </source>
</evidence>
<evidence type="ECO:0000313" key="6">
    <source>
        <dbReference type="EMBL" id="CAH2323011.1"/>
    </source>
</evidence>
<feature type="region of interest" description="Disordered" evidence="4">
    <location>
        <begin position="241"/>
        <end position="298"/>
    </location>
</feature>
<dbReference type="Pfam" id="PF15063">
    <property type="entry name" value="TC1"/>
    <property type="match status" value="1"/>
</dbReference>
<proteinExistence type="predicted"/>
<feature type="compositionally biased region" description="Polar residues" evidence="4">
    <location>
        <begin position="264"/>
        <end position="287"/>
    </location>
</feature>